<evidence type="ECO:0000256" key="2">
    <source>
        <dbReference type="SAM" id="MobiDB-lite"/>
    </source>
</evidence>
<evidence type="ECO:0000256" key="1">
    <source>
        <dbReference type="ARBA" id="ARBA00022801"/>
    </source>
</evidence>
<dbReference type="SUPFAM" id="SSF49785">
    <property type="entry name" value="Galactose-binding domain-like"/>
    <property type="match status" value="1"/>
</dbReference>
<evidence type="ECO:0000313" key="4">
    <source>
        <dbReference type="EMBL" id="MEJ8277304.1"/>
    </source>
</evidence>
<proteinExistence type="predicted"/>
<dbReference type="RefSeq" id="WP_340285294.1">
    <property type="nucleotide sequence ID" value="NZ_JBBJUP010000001.1"/>
</dbReference>
<dbReference type="InterPro" id="IPR000383">
    <property type="entry name" value="Xaa-Pro-like_dom"/>
</dbReference>
<keyword evidence="5" id="KW-1185">Reference proteome</keyword>
<gene>
    <name evidence="4" type="ORF">WJX68_00010</name>
</gene>
<dbReference type="InterPro" id="IPR008979">
    <property type="entry name" value="Galactose-bd-like_sf"/>
</dbReference>
<evidence type="ECO:0000313" key="5">
    <source>
        <dbReference type="Proteomes" id="UP001364211"/>
    </source>
</evidence>
<dbReference type="Gene3D" id="2.60.120.260">
    <property type="entry name" value="Galactose-binding domain-like"/>
    <property type="match status" value="2"/>
</dbReference>
<feature type="region of interest" description="Disordered" evidence="2">
    <location>
        <begin position="315"/>
        <end position="336"/>
    </location>
</feature>
<dbReference type="EMBL" id="JBBJUP010000001">
    <property type="protein sequence ID" value="MEJ8277304.1"/>
    <property type="molecule type" value="Genomic_DNA"/>
</dbReference>
<organism evidence="4 5">
    <name type="scientific">Pseudonocardia spirodelae</name>
    <dbReference type="NCBI Taxonomy" id="3133431"/>
    <lineage>
        <taxon>Bacteria</taxon>
        <taxon>Bacillati</taxon>
        <taxon>Actinomycetota</taxon>
        <taxon>Actinomycetes</taxon>
        <taxon>Pseudonocardiales</taxon>
        <taxon>Pseudonocardiaceae</taxon>
        <taxon>Pseudonocardia</taxon>
    </lineage>
</organism>
<dbReference type="GO" id="GO:0016787">
    <property type="term" value="F:hydrolase activity"/>
    <property type="evidence" value="ECO:0007669"/>
    <property type="project" value="UniProtKB-KW"/>
</dbReference>
<dbReference type="Gene3D" id="3.40.50.1820">
    <property type="entry name" value="alpha/beta hydrolase"/>
    <property type="match status" value="1"/>
</dbReference>
<dbReference type="SMART" id="SM00939">
    <property type="entry name" value="PepX_C"/>
    <property type="match status" value="1"/>
</dbReference>
<dbReference type="InterPro" id="IPR013736">
    <property type="entry name" value="Xaa-Pro_dipept_C"/>
</dbReference>
<comment type="caution">
    <text evidence="4">The sequence shown here is derived from an EMBL/GenBank/DDBJ whole genome shotgun (WGS) entry which is preliminary data.</text>
</comment>
<dbReference type="SUPFAM" id="SSF53474">
    <property type="entry name" value="alpha/beta-Hydrolases"/>
    <property type="match status" value="1"/>
</dbReference>
<name>A0ABU8T031_9PSEU</name>
<dbReference type="Gene3D" id="1.10.3020.10">
    <property type="entry name" value="alpha-amino acid ester hydrolase ( Helical cap domain)"/>
    <property type="match status" value="1"/>
</dbReference>
<dbReference type="Pfam" id="PF02129">
    <property type="entry name" value="Peptidase_S15"/>
    <property type="match status" value="1"/>
</dbReference>
<dbReference type="Proteomes" id="UP001364211">
    <property type="component" value="Unassembled WGS sequence"/>
</dbReference>
<evidence type="ECO:0000259" key="3">
    <source>
        <dbReference type="SMART" id="SM00939"/>
    </source>
</evidence>
<feature type="compositionally biased region" description="Pro residues" evidence="2">
    <location>
        <begin position="323"/>
        <end position="333"/>
    </location>
</feature>
<dbReference type="InterPro" id="IPR029058">
    <property type="entry name" value="AB_hydrolase_fold"/>
</dbReference>
<keyword evidence="1 4" id="KW-0378">Hydrolase</keyword>
<feature type="domain" description="Xaa-Pro dipeptidyl-peptidase C-terminal" evidence="3">
    <location>
        <begin position="238"/>
        <end position="457"/>
    </location>
</feature>
<sequence length="474" mass="48329">MTPPGDPVTVRAGDGTPLAATLVRPAARRWPAVLIRTPSGREHLLPEARGWAAHGFGCLVVDVRGRGGSAGAVVPYAHETGDGLAALAALRAVDGCDGRVVLAGASYGAHCAVVTAIAAPDVSGVLVAVPALGPGETAREPGGAARLACRIGWWGEHGEGARPAPPSALAALPVTAALGTSPPGWPQLWDAPADTPQLWAGVARATAPLLAVGGTADPFAARTAQLARCWGGPSRLLLGPWGHELDARDPGAVLGGRRIGAVYAAWARAAAQGRARGSGALVAAGTSGRWVRPGVRAVVVDAGPGGAFLADPQQPVCSRAPHAPRPAPAPATPPDRVVARTPPLPAGTLAGPLRARLDVSTAAPDADWVVRIGLRGHDLVTAVRRERRAGRGEVVVTTAPVGAELHDGDRLDVEIAGHHWPAHARNPHTGADPAHATDLRPDRRTVHAVRLELPHVPPGRDEVAAAAVPEEICP</sequence>
<reference evidence="4 5" key="1">
    <citation type="submission" date="2024-03" db="EMBL/GenBank/DDBJ databases">
        <title>Draft genome sequence of Pseudonocardia sp. DW16-2.</title>
        <authorList>
            <person name="Duangmal K."/>
        </authorList>
    </citation>
    <scope>NUCLEOTIDE SEQUENCE [LARGE SCALE GENOMIC DNA]</scope>
    <source>
        <strain evidence="4 5">DW16-2</strain>
    </source>
</reference>
<accession>A0ABU8T031</accession>
<protein>
    <submittedName>
        <fullName evidence="4">CocE/NonD family hydrolase</fullName>
    </submittedName>
</protein>